<name>A0A0L0CAZ5_LUCCU</name>
<dbReference type="OrthoDB" id="10023262at2759"/>
<keyword evidence="2" id="KW-1185">Reference proteome</keyword>
<comment type="caution">
    <text evidence="1">The sequence shown here is derived from an EMBL/GenBank/DDBJ whole genome shotgun (WGS) entry which is preliminary data.</text>
</comment>
<protein>
    <submittedName>
        <fullName evidence="1">Uncharacterized protein</fullName>
    </submittedName>
</protein>
<dbReference type="OMA" id="NDDNNDW"/>
<organism evidence="1 2">
    <name type="scientific">Lucilia cuprina</name>
    <name type="common">Green bottle fly</name>
    <name type="synonym">Australian sheep blowfly</name>
    <dbReference type="NCBI Taxonomy" id="7375"/>
    <lineage>
        <taxon>Eukaryota</taxon>
        <taxon>Metazoa</taxon>
        <taxon>Ecdysozoa</taxon>
        <taxon>Arthropoda</taxon>
        <taxon>Hexapoda</taxon>
        <taxon>Insecta</taxon>
        <taxon>Pterygota</taxon>
        <taxon>Neoptera</taxon>
        <taxon>Endopterygota</taxon>
        <taxon>Diptera</taxon>
        <taxon>Brachycera</taxon>
        <taxon>Muscomorpha</taxon>
        <taxon>Oestroidea</taxon>
        <taxon>Calliphoridae</taxon>
        <taxon>Luciliinae</taxon>
        <taxon>Lucilia</taxon>
    </lineage>
</organism>
<evidence type="ECO:0000313" key="1">
    <source>
        <dbReference type="EMBL" id="KNC29593.1"/>
    </source>
</evidence>
<proteinExistence type="predicted"/>
<evidence type="ECO:0000313" key="2">
    <source>
        <dbReference type="Proteomes" id="UP000037069"/>
    </source>
</evidence>
<dbReference type="Proteomes" id="UP000037069">
    <property type="component" value="Unassembled WGS sequence"/>
</dbReference>
<dbReference type="AlphaFoldDB" id="A0A0L0CAZ5"/>
<sequence>MNIVKTNIRNRLHIQTVNSVLAIRYGLKGSGNCCYQYDVPTNYLKLIGSSECYDYNNNDDNDDNNDWIF</sequence>
<accession>A0A0L0CAZ5</accession>
<gene>
    <name evidence="1" type="ORF">FF38_07473</name>
</gene>
<dbReference type="EMBL" id="JRES01000651">
    <property type="protein sequence ID" value="KNC29593.1"/>
    <property type="molecule type" value="Genomic_DNA"/>
</dbReference>
<reference evidence="1 2" key="1">
    <citation type="journal article" date="2015" name="Nat. Commun.">
        <title>Lucilia cuprina genome unlocks parasitic fly biology to underpin future interventions.</title>
        <authorList>
            <person name="Anstead C.A."/>
            <person name="Korhonen P.K."/>
            <person name="Young N.D."/>
            <person name="Hall R.S."/>
            <person name="Jex A.R."/>
            <person name="Murali S.C."/>
            <person name="Hughes D.S."/>
            <person name="Lee S.F."/>
            <person name="Perry T."/>
            <person name="Stroehlein A.J."/>
            <person name="Ansell B.R."/>
            <person name="Breugelmans B."/>
            <person name="Hofmann A."/>
            <person name="Qu J."/>
            <person name="Dugan S."/>
            <person name="Lee S.L."/>
            <person name="Chao H."/>
            <person name="Dinh H."/>
            <person name="Han Y."/>
            <person name="Doddapaneni H.V."/>
            <person name="Worley K.C."/>
            <person name="Muzny D.M."/>
            <person name="Ioannidis P."/>
            <person name="Waterhouse R.M."/>
            <person name="Zdobnov E.M."/>
            <person name="James P.J."/>
            <person name="Bagnall N.H."/>
            <person name="Kotze A.C."/>
            <person name="Gibbs R.A."/>
            <person name="Richards S."/>
            <person name="Batterham P."/>
            <person name="Gasser R.B."/>
        </authorList>
    </citation>
    <scope>NUCLEOTIDE SEQUENCE [LARGE SCALE GENOMIC DNA]</scope>
    <source>
        <strain evidence="1 2">LS</strain>
        <tissue evidence="1">Full body</tissue>
    </source>
</reference>